<dbReference type="AlphaFoldDB" id="A0A0F9JCN2"/>
<comment type="caution">
    <text evidence="1">The sequence shown here is derived from an EMBL/GenBank/DDBJ whole genome shotgun (WGS) entry which is preliminary data.</text>
</comment>
<evidence type="ECO:0000313" key="1">
    <source>
        <dbReference type="EMBL" id="KKM60076.1"/>
    </source>
</evidence>
<gene>
    <name evidence="1" type="ORF">LCGC14_1545500</name>
</gene>
<proteinExistence type="predicted"/>
<organism evidence="1">
    <name type="scientific">marine sediment metagenome</name>
    <dbReference type="NCBI Taxonomy" id="412755"/>
    <lineage>
        <taxon>unclassified sequences</taxon>
        <taxon>metagenomes</taxon>
        <taxon>ecological metagenomes</taxon>
    </lineage>
</organism>
<accession>A0A0F9JCN2</accession>
<reference evidence="1" key="1">
    <citation type="journal article" date="2015" name="Nature">
        <title>Complex archaea that bridge the gap between prokaryotes and eukaryotes.</title>
        <authorList>
            <person name="Spang A."/>
            <person name="Saw J.H."/>
            <person name="Jorgensen S.L."/>
            <person name="Zaremba-Niedzwiedzka K."/>
            <person name="Martijn J."/>
            <person name="Lind A.E."/>
            <person name="van Eijk R."/>
            <person name="Schleper C."/>
            <person name="Guy L."/>
            <person name="Ettema T.J."/>
        </authorList>
    </citation>
    <scope>NUCLEOTIDE SEQUENCE</scope>
</reference>
<sequence>MKLYFKNFVKDPGATFHAKEERLSAKFKNERMCQNCRKRIYNVLSRNPYFCAQHLTPISYYEICAYFAPIWAVLL</sequence>
<protein>
    <submittedName>
        <fullName evidence="1">Uncharacterized protein</fullName>
    </submittedName>
</protein>
<name>A0A0F9JCN2_9ZZZZ</name>
<dbReference type="EMBL" id="LAZR01011745">
    <property type="protein sequence ID" value="KKM60076.1"/>
    <property type="molecule type" value="Genomic_DNA"/>
</dbReference>